<organism evidence="1 2">
    <name type="scientific">Teratosphaeria destructans</name>
    <dbReference type="NCBI Taxonomy" id="418781"/>
    <lineage>
        <taxon>Eukaryota</taxon>
        <taxon>Fungi</taxon>
        <taxon>Dikarya</taxon>
        <taxon>Ascomycota</taxon>
        <taxon>Pezizomycotina</taxon>
        <taxon>Dothideomycetes</taxon>
        <taxon>Dothideomycetidae</taxon>
        <taxon>Mycosphaerellales</taxon>
        <taxon>Teratosphaeriaceae</taxon>
        <taxon>Teratosphaeria</taxon>
    </lineage>
</organism>
<dbReference type="PANTHER" id="PTHR35567">
    <property type="entry name" value="MALATE DEHYDROGENASE (AFU_ORTHOLOGUE AFUA_2G13800)"/>
    <property type="match status" value="1"/>
</dbReference>
<dbReference type="InterPro" id="IPR021851">
    <property type="entry name" value="DUF3455"/>
</dbReference>
<dbReference type="AlphaFoldDB" id="A0A9W7W1W6"/>
<gene>
    <name evidence="1" type="ORF">Tdes44962_MAKER03340</name>
</gene>
<keyword evidence="2" id="KW-1185">Reference proteome</keyword>
<dbReference type="Pfam" id="PF11937">
    <property type="entry name" value="DUF3455"/>
    <property type="match status" value="1"/>
</dbReference>
<dbReference type="PANTHER" id="PTHR35567:SF1">
    <property type="entry name" value="CONSERVED FUNGAL PROTEIN (AFU_ORTHOLOGUE AFUA_1G14230)"/>
    <property type="match status" value="1"/>
</dbReference>
<accession>A0A9W7W1W6</accession>
<dbReference type="OrthoDB" id="1859733at2759"/>
<reference evidence="1 2" key="1">
    <citation type="journal article" date="2018" name="IMA Fungus">
        <title>IMA Genome-F 10: Nine draft genome sequences of Claviceps purpurea s.lat., including C. arundinis, C. humidiphila, and C. cf. spartinae, pseudomolecules for the pitch canker pathogen Fusarium circinatum, draft genome of Davidsoniella eucalypti, Grosmannia galeiformis, Quambalaria eucalypti, and Teratosphaeria destructans.</title>
        <authorList>
            <person name="Wingfield B.D."/>
            <person name="Liu M."/>
            <person name="Nguyen H.D."/>
            <person name="Lane F.A."/>
            <person name="Morgan S.W."/>
            <person name="De Vos L."/>
            <person name="Wilken P.M."/>
            <person name="Duong T.A."/>
            <person name="Aylward J."/>
            <person name="Coetzee M.P."/>
            <person name="Dadej K."/>
            <person name="De Beer Z.W."/>
            <person name="Findlay W."/>
            <person name="Havenga M."/>
            <person name="Kolarik M."/>
            <person name="Menzies J.G."/>
            <person name="Naidoo K."/>
            <person name="Pochopski O."/>
            <person name="Shoukouhi P."/>
            <person name="Santana Q.C."/>
            <person name="Seifert K.A."/>
            <person name="Soal N."/>
            <person name="Steenkamp E.T."/>
            <person name="Tatham C.T."/>
            <person name="van der Nest M.A."/>
            <person name="Wingfield M.J."/>
        </authorList>
    </citation>
    <scope>NUCLEOTIDE SEQUENCE [LARGE SCALE GENOMIC DNA]</scope>
    <source>
        <strain evidence="1">CMW44962</strain>
    </source>
</reference>
<name>A0A9W7W1W6_9PEZI</name>
<evidence type="ECO:0000313" key="1">
    <source>
        <dbReference type="EMBL" id="KAH9826795.1"/>
    </source>
</evidence>
<reference evidence="1 2" key="2">
    <citation type="journal article" date="2021" name="Curr. Genet.">
        <title>Genetic response to nitrogen starvation in the aggressive Eucalyptus foliar pathogen Teratosphaeria destructans.</title>
        <authorList>
            <person name="Havenga M."/>
            <person name="Wingfield B.D."/>
            <person name="Wingfield M.J."/>
            <person name="Dreyer L.L."/>
            <person name="Roets F."/>
            <person name="Aylward J."/>
        </authorList>
    </citation>
    <scope>NUCLEOTIDE SEQUENCE [LARGE SCALE GENOMIC DNA]</scope>
    <source>
        <strain evidence="1">CMW44962</strain>
    </source>
</reference>
<comment type="caution">
    <text evidence="1">The sequence shown here is derived from an EMBL/GenBank/DDBJ whole genome shotgun (WGS) entry which is preliminary data.</text>
</comment>
<sequence length="207" mass="21962">MAPTPTTHTLSLVAVNNDLPAPQSTPIYVGIGLGTQNYSCSGAGATAVSIGAYAHLYSATSASSLTNITTAYVERYQSDYGITGCLLGVPICANLINLSEQRFPTLGEHYFTETTPTFNLGGSASSQHPNVLFATVKDKVDAPSYAYAGSNDEGAVKWLYLEEDDTGRSTSDASYVYRVDTAGGTAPTCTEEGNVEIPYSAQYWFYA</sequence>
<dbReference type="EMBL" id="RIBY02001956">
    <property type="protein sequence ID" value="KAH9826795.1"/>
    <property type="molecule type" value="Genomic_DNA"/>
</dbReference>
<protein>
    <submittedName>
        <fullName evidence="1">Malate dehydrogenase like protein</fullName>
    </submittedName>
</protein>
<evidence type="ECO:0000313" key="2">
    <source>
        <dbReference type="Proteomes" id="UP001138500"/>
    </source>
</evidence>
<proteinExistence type="predicted"/>
<dbReference type="Proteomes" id="UP001138500">
    <property type="component" value="Unassembled WGS sequence"/>
</dbReference>